<dbReference type="GO" id="GO:0006862">
    <property type="term" value="P:nucleotide transport"/>
    <property type="evidence" value="ECO:0007669"/>
    <property type="project" value="InterPro"/>
</dbReference>
<dbReference type="EMBL" id="JAUEPS010000011">
    <property type="protein sequence ID" value="KAK0460982.1"/>
    <property type="molecule type" value="Genomic_DNA"/>
</dbReference>
<dbReference type="AlphaFoldDB" id="A0AA39N8H9"/>
<dbReference type="InterPro" id="IPR044712">
    <property type="entry name" value="SLC25A32-like"/>
</dbReference>
<evidence type="ECO:0000256" key="1">
    <source>
        <dbReference type="ARBA" id="ARBA00004141"/>
    </source>
</evidence>
<evidence type="ECO:0008006" key="13">
    <source>
        <dbReference type="Google" id="ProtNLM"/>
    </source>
</evidence>
<proteinExistence type="inferred from homology"/>
<dbReference type="GO" id="GO:0055085">
    <property type="term" value="P:transmembrane transport"/>
    <property type="evidence" value="ECO:0007669"/>
    <property type="project" value="InterPro"/>
</dbReference>
<keyword evidence="12" id="KW-1185">Reference proteome</keyword>
<organism evidence="11 12">
    <name type="scientific">Armillaria tabescens</name>
    <name type="common">Ringless honey mushroom</name>
    <name type="synonym">Agaricus tabescens</name>
    <dbReference type="NCBI Taxonomy" id="1929756"/>
    <lineage>
        <taxon>Eukaryota</taxon>
        <taxon>Fungi</taxon>
        <taxon>Dikarya</taxon>
        <taxon>Basidiomycota</taxon>
        <taxon>Agaricomycotina</taxon>
        <taxon>Agaricomycetes</taxon>
        <taxon>Agaricomycetidae</taxon>
        <taxon>Agaricales</taxon>
        <taxon>Marasmiineae</taxon>
        <taxon>Physalacriaceae</taxon>
        <taxon>Desarmillaria</taxon>
    </lineage>
</organism>
<accession>A0AA39N8H9</accession>
<evidence type="ECO:0000256" key="5">
    <source>
        <dbReference type="ARBA" id="ARBA00022737"/>
    </source>
</evidence>
<evidence type="ECO:0000256" key="7">
    <source>
        <dbReference type="ARBA" id="ARBA00023136"/>
    </source>
</evidence>
<evidence type="ECO:0000313" key="12">
    <source>
        <dbReference type="Proteomes" id="UP001175211"/>
    </source>
</evidence>
<dbReference type="SUPFAM" id="SSF103506">
    <property type="entry name" value="Mitochondrial carrier"/>
    <property type="match status" value="1"/>
</dbReference>
<dbReference type="Pfam" id="PF00153">
    <property type="entry name" value="Mito_carr"/>
    <property type="match status" value="2"/>
</dbReference>
<gene>
    <name evidence="11" type="ORF">EV420DRAFT_1529462</name>
</gene>
<evidence type="ECO:0000256" key="9">
    <source>
        <dbReference type="RuleBase" id="RU000488"/>
    </source>
</evidence>
<reference evidence="11" key="1">
    <citation type="submission" date="2023-06" db="EMBL/GenBank/DDBJ databases">
        <authorList>
            <consortium name="Lawrence Berkeley National Laboratory"/>
            <person name="Ahrendt S."/>
            <person name="Sahu N."/>
            <person name="Indic B."/>
            <person name="Wong-Bajracharya J."/>
            <person name="Merenyi Z."/>
            <person name="Ke H.-M."/>
            <person name="Monk M."/>
            <person name="Kocsube S."/>
            <person name="Drula E."/>
            <person name="Lipzen A."/>
            <person name="Balint B."/>
            <person name="Henrissat B."/>
            <person name="Andreopoulos B."/>
            <person name="Martin F.M."/>
            <person name="Harder C.B."/>
            <person name="Rigling D."/>
            <person name="Ford K.L."/>
            <person name="Foster G.D."/>
            <person name="Pangilinan J."/>
            <person name="Papanicolaou A."/>
            <person name="Barry K."/>
            <person name="LaButti K."/>
            <person name="Viragh M."/>
            <person name="Koriabine M."/>
            <person name="Yan M."/>
            <person name="Riley R."/>
            <person name="Champramary S."/>
            <person name="Plett K.L."/>
            <person name="Tsai I.J."/>
            <person name="Slot J."/>
            <person name="Sipos G."/>
            <person name="Plett J."/>
            <person name="Nagy L.G."/>
            <person name="Grigoriev I.V."/>
        </authorList>
    </citation>
    <scope>NUCLEOTIDE SEQUENCE</scope>
    <source>
        <strain evidence="11">CCBAS 213</strain>
    </source>
</reference>
<dbReference type="GO" id="GO:0016020">
    <property type="term" value="C:membrane"/>
    <property type="evidence" value="ECO:0007669"/>
    <property type="project" value="UniProtKB-SubCell"/>
</dbReference>
<dbReference type="GeneID" id="85356096"/>
<keyword evidence="3 9" id="KW-0813">Transport</keyword>
<keyword evidence="5" id="KW-0677">Repeat</keyword>
<name>A0AA39N8H9_ARMTA</name>
<dbReference type="RefSeq" id="XP_060332879.1">
    <property type="nucleotide sequence ID" value="XM_060472548.1"/>
</dbReference>
<dbReference type="PROSITE" id="PS50920">
    <property type="entry name" value="SOLCAR"/>
    <property type="match status" value="1"/>
</dbReference>
<evidence type="ECO:0000256" key="4">
    <source>
        <dbReference type="ARBA" id="ARBA00022692"/>
    </source>
</evidence>
<protein>
    <recommendedName>
        <fullName evidence="13">Mitochondrial carrier</fullName>
    </recommendedName>
</protein>
<dbReference type="Proteomes" id="UP001175211">
    <property type="component" value="Unassembled WGS sequence"/>
</dbReference>
<dbReference type="PANTHER" id="PTHR45683">
    <property type="entry name" value="MITOCHONDRIAL NICOTINAMIDE ADENINE DINUCLEOTIDE TRANSPORTER 1-RELATED-RELATED"/>
    <property type="match status" value="1"/>
</dbReference>
<feature type="repeat" description="Solcar" evidence="8">
    <location>
        <begin position="1"/>
        <end position="103"/>
    </location>
</feature>
<feature type="transmembrane region" description="Helical" evidence="10">
    <location>
        <begin position="117"/>
        <end position="139"/>
    </location>
</feature>
<feature type="transmembrane region" description="Helical" evidence="10">
    <location>
        <begin position="167"/>
        <end position="191"/>
    </location>
</feature>
<comment type="caution">
    <text evidence="11">The sequence shown here is derived from an EMBL/GenBank/DDBJ whole genome shotgun (WGS) entry which is preliminary data.</text>
</comment>
<sequence>MLSFLDFLTLTLSLALSLAIIVPLTGILIRFRANYNPKGLQLDPEGGAQPHTGPVIKSYFGMMKRVYQIEGWPGLYKGLMPTLLSTSVVTVLIIVFMDTPKPRHGTYHAPQTGVLGTLVYSIGMMLIALPTAIITYRAITTPHKLPYLNAAKSLRILLTPTERRRPWIIFFTPGLLAAEVLHIAIVVLALGPLRRLLLPPLPESSSSFPDVSPVRLAIYLVVVLVATALLTPLEVMATRLAIQRNHASSEYNSVSQEVDGDAEDAEEFSGAEEDVIGLRNEGDPYLGLADCAKRIIDEEGWSALYRAWWITLLGTFSSGIAY</sequence>
<evidence type="ECO:0000313" key="11">
    <source>
        <dbReference type="EMBL" id="KAK0460982.1"/>
    </source>
</evidence>
<feature type="transmembrane region" description="Helical" evidence="10">
    <location>
        <begin position="74"/>
        <end position="97"/>
    </location>
</feature>
<evidence type="ECO:0000256" key="2">
    <source>
        <dbReference type="ARBA" id="ARBA00006375"/>
    </source>
</evidence>
<evidence type="ECO:0000256" key="8">
    <source>
        <dbReference type="PROSITE-ProRule" id="PRU00282"/>
    </source>
</evidence>
<comment type="similarity">
    <text evidence="2 9">Belongs to the mitochondrial carrier (TC 2.A.29) family.</text>
</comment>
<keyword evidence="4 8" id="KW-0812">Transmembrane</keyword>
<evidence type="ECO:0000256" key="3">
    <source>
        <dbReference type="ARBA" id="ARBA00022448"/>
    </source>
</evidence>
<comment type="subcellular location">
    <subcellularLocation>
        <location evidence="1">Membrane</location>
        <topology evidence="1">Multi-pass membrane protein</topology>
    </subcellularLocation>
</comment>
<evidence type="ECO:0000256" key="6">
    <source>
        <dbReference type="ARBA" id="ARBA00022989"/>
    </source>
</evidence>
<dbReference type="InterPro" id="IPR023395">
    <property type="entry name" value="MCP_dom_sf"/>
</dbReference>
<feature type="transmembrane region" description="Helical" evidence="10">
    <location>
        <begin position="12"/>
        <end position="31"/>
    </location>
</feature>
<keyword evidence="7 8" id="KW-0472">Membrane</keyword>
<keyword evidence="6 10" id="KW-1133">Transmembrane helix</keyword>
<dbReference type="InterPro" id="IPR018108">
    <property type="entry name" value="MCP_transmembrane"/>
</dbReference>
<dbReference type="Gene3D" id="1.50.40.10">
    <property type="entry name" value="Mitochondrial carrier domain"/>
    <property type="match status" value="2"/>
</dbReference>
<evidence type="ECO:0000256" key="10">
    <source>
        <dbReference type="SAM" id="Phobius"/>
    </source>
</evidence>
<feature type="transmembrane region" description="Helical" evidence="10">
    <location>
        <begin position="216"/>
        <end position="235"/>
    </location>
</feature>